<organism evidence="2">
    <name type="scientific">marine sediment metagenome</name>
    <dbReference type="NCBI Taxonomy" id="412755"/>
    <lineage>
        <taxon>unclassified sequences</taxon>
        <taxon>metagenomes</taxon>
        <taxon>ecological metagenomes</taxon>
    </lineage>
</organism>
<protein>
    <submittedName>
        <fullName evidence="2">Uncharacterized protein</fullName>
    </submittedName>
</protein>
<comment type="caution">
    <text evidence="2">The sequence shown here is derived from an EMBL/GenBank/DDBJ whole genome shotgun (WGS) entry which is preliminary data.</text>
</comment>
<feature type="non-terminal residue" evidence="2">
    <location>
        <position position="152"/>
    </location>
</feature>
<feature type="region of interest" description="Disordered" evidence="1">
    <location>
        <begin position="102"/>
        <end position="152"/>
    </location>
</feature>
<dbReference type="EMBL" id="BARU01008681">
    <property type="protein sequence ID" value="GAH44081.1"/>
    <property type="molecule type" value="Genomic_DNA"/>
</dbReference>
<evidence type="ECO:0000256" key="1">
    <source>
        <dbReference type="SAM" id="MobiDB-lite"/>
    </source>
</evidence>
<evidence type="ECO:0000313" key="2">
    <source>
        <dbReference type="EMBL" id="GAH44081.1"/>
    </source>
</evidence>
<reference evidence="2" key="1">
    <citation type="journal article" date="2014" name="Front. Microbiol.">
        <title>High frequency of phylogenetically diverse reductive dehalogenase-homologous genes in deep subseafloor sedimentary metagenomes.</title>
        <authorList>
            <person name="Kawai M."/>
            <person name="Futagami T."/>
            <person name="Toyoda A."/>
            <person name="Takaki Y."/>
            <person name="Nishi S."/>
            <person name="Hori S."/>
            <person name="Arai W."/>
            <person name="Tsubouchi T."/>
            <person name="Morono Y."/>
            <person name="Uchiyama I."/>
            <person name="Ito T."/>
            <person name="Fujiyama A."/>
            <person name="Inagaki F."/>
            <person name="Takami H."/>
        </authorList>
    </citation>
    <scope>NUCLEOTIDE SEQUENCE</scope>
    <source>
        <strain evidence="2">Expedition CK06-06</strain>
    </source>
</reference>
<name>X1FEN4_9ZZZZ</name>
<accession>X1FEN4</accession>
<gene>
    <name evidence="2" type="ORF">S03H2_16913</name>
</gene>
<sequence>MDFDFLSDTAEAENKAGPLIPDVLEEGHGPNLTKLNQMTRKKFTQGVLNVYQELGGDVWLLQQAAIDPKGFLDMLKKLIPTNMNIDQMEGFSITLVDRYGNKAEITPNDDSPRAVELGPKPSQDRANEQSGKGPEISLTETFPTPPNRLLSD</sequence>
<proteinExistence type="predicted"/>
<dbReference type="AlphaFoldDB" id="X1FEN4"/>